<dbReference type="Proteomes" id="UP000243350">
    <property type="component" value="Unassembled WGS sequence"/>
</dbReference>
<evidence type="ECO:0000313" key="5">
    <source>
        <dbReference type="Proteomes" id="UP000243350"/>
    </source>
</evidence>
<evidence type="ECO:0000313" key="3">
    <source>
        <dbReference type="EMBL" id="PTF14764.1"/>
    </source>
</evidence>
<reference evidence="4 5" key="1">
    <citation type="journal article" date="2016" name="Front. Microbiol.">
        <title>Comprehensive Phylogenetic Analysis of Bovine Non-aureus Staphylococci Species Based on Whole-Genome Sequencing.</title>
        <authorList>
            <person name="Naushad S."/>
            <person name="Barkema H.W."/>
            <person name="Luby C."/>
            <person name="Condas L.A."/>
            <person name="Nobrega D.B."/>
            <person name="Carson D.A."/>
            <person name="De Buck J."/>
        </authorList>
    </citation>
    <scope>NUCLEOTIDE SEQUENCE [LARGE SCALE GENOMIC DNA]</scope>
    <source>
        <strain evidence="3 4">SNUC 1409</strain>
        <strain evidence="2 5">SNUC 4143</strain>
    </source>
</reference>
<reference evidence="3" key="2">
    <citation type="submission" date="2018-03" db="EMBL/GenBank/DDBJ databases">
        <authorList>
            <person name="Naushad S."/>
        </authorList>
    </citation>
    <scope>NUCLEOTIDE SEQUENCE</scope>
    <source>
        <strain evidence="3">SNUC 1409</strain>
    </source>
</reference>
<feature type="transmembrane region" description="Helical" evidence="1">
    <location>
        <begin position="64"/>
        <end position="84"/>
    </location>
</feature>
<keyword evidence="1" id="KW-1133">Transmembrane helix</keyword>
<feature type="transmembrane region" description="Helical" evidence="1">
    <location>
        <begin position="7"/>
        <end position="27"/>
    </location>
</feature>
<dbReference type="RefSeq" id="WP_103167555.1">
    <property type="nucleotide sequence ID" value="NZ_CP130489.1"/>
</dbReference>
<organism evidence="2 5">
    <name type="scientific">Staphylococcus devriesei</name>
    <dbReference type="NCBI Taxonomy" id="586733"/>
    <lineage>
        <taxon>Bacteria</taxon>
        <taxon>Bacillati</taxon>
        <taxon>Bacillota</taxon>
        <taxon>Bacilli</taxon>
        <taxon>Bacillales</taxon>
        <taxon>Staphylococcaceae</taxon>
        <taxon>Staphylococcus</taxon>
    </lineage>
</organism>
<feature type="transmembrane region" description="Helical" evidence="1">
    <location>
        <begin position="33"/>
        <end position="57"/>
    </location>
</feature>
<reference evidence="2" key="3">
    <citation type="submission" date="2018-03" db="EMBL/GenBank/DDBJ databases">
        <authorList>
            <person name="Keele B.F."/>
        </authorList>
    </citation>
    <scope>NUCLEOTIDE SEQUENCE</scope>
    <source>
        <strain evidence="2">SNUC 4143</strain>
    </source>
</reference>
<evidence type="ECO:0000313" key="2">
    <source>
        <dbReference type="EMBL" id="PTF11787.1"/>
    </source>
</evidence>
<protein>
    <submittedName>
        <fullName evidence="2">Uncharacterized protein</fullName>
    </submittedName>
</protein>
<dbReference type="Proteomes" id="UP000242088">
    <property type="component" value="Unassembled WGS sequence"/>
</dbReference>
<dbReference type="NCBIfam" id="NF047369">
    <property type="entry name" value="antitoxin_TsaA"/>
    <property type="match status" value="1"/>
</dbReference>
<dbReference type="EMBL" id="PYZI01000003">
    <property type="protein sequence ID" value="PTF14764.1"/>
    <property type="molecule type" value="Genomic_DNA"/>
</dbReference>
<keyword evidence="1" id="KW-0472">Membrane</keyword>
<gene>
    <name evidence="3" type="ORF">BUY47_04940</name>
    <name evidence="2" type="ORF">BUY48_10165</name>
</gene>
<name>A0A2K4DFQ1_9STAP</name>
<sequence length="85" mass="10081">MKINKIFWLNIFMTILFLGFNVIVTYYPKLDDYFWLVPGLVISGIAVILSLTIAIMYKNLINEIIFLVNVILLLYYVYPLIYTFF</sequence>
<dbReference type="AlphaFoldDB" id="A0A2K4DFQ1"/>
<keyword evidence="4" id="KW-1185">Reference proteome</keyword>
<dbReference type="GeneID" id="300413819"/>
<proteinExistence type="predicted"/>
<keyword evidence="1" id="KW-0812">Transmembrane</keyword>
<dbReference type="EMBL" id="PYZH01000084">
    <property type="protein sequence ID" value="PTF11787.1"/>
    <property type="molecule type" value="Genomic_DNA"/>
</dbReference>
<evidence type="ECO:0000256" key="1">
    <source>
        <dbReference type="SAM" id="Phobius"/>
    </source>
</evidence>
<evidence type="ECO:0000313" key="4">
    <source>
        <dbReference type="Proteomes" id="UP000242088"/>
    </source>
</evidence>
<accession>A0A2K4DFQ1</accession>
<comment type="caution">
    <text evidence="2">The sequence shown here is derived from an EMBL/GenBank/DDBJ whole genome shotgun (WGS) entry which is preliminary data.</text>
</comment>